<sequence length="510" mass="57753">MNLQDWSLSFLTEYHMDELHESSYIAKNILKVELSDGISLNTVGSTWPNPTVPLFVQDKCCLSGEGDPEFLKSESENGIHLRSTVVSNDQQKMKSDQMEHEVQACSAWFKGVPVFGETSNGILYSGKDLAEQFEETDIHHISFKNVNSFFPFPLDCELHREPEHLANREAAKSTFKHFSVEDMCSNSTLMANENKHNLIDDLMFPMEGNVKYLLDAVVGNLCSASDDNSSSVSNSDMSPVTLLDKFTASIQPHSHSEETSLMVNNSNPRIHVPSAIVAEGTYEFTTPSTPSFDCNSSILNDRSRKEFIFGQMQSNSGPKLSSPSKKKTRTGNTPRSRPRDRQLIMDRMKELRELVPDGGRCSVDNLLDRTIKHMLYLQNITSQAEKLKKCVPWEVSECKRQKHNDSHSGRSCAFDFKSEHQVFPIVIEDLECSGHMLIEIVCSEHGLFLEIAQVIRRMELTILKGVLESRSSTTWARFTVEVPRGFHRMDVLCPLLNLLQLRRKPMTIRV</sequence>
<gene>
    <name evidence="1" type="ORF">L6164_000532</name>
</gene>
<dbReference type="Proteomes" id="UP000828941">
    <property type="component" value="Chromosome 1"/>
</dbReference>
<keyword evidence="2" id="KW-1185">Reference proteome</keyword>
<proteinExistence type="predicted"/>
<comment type="caution">
    <text evidence="1">The sequence shown here is derived from an EMBL/GenBank/DDBJ whole genome shotgun (WGS) entry which is preliminary data.</text>
</comment>
<evidence type="ECO:0000313" key="2">
    <source>
        <dbReference type="Proteomes" id="UP000828941"/>
    </source>
</evidence>
<reference evidence="1 2" key="1">
    <citation type="journal article" date="2022" name="DNA Res.">
        <title>Chromosomal-level genome assembly of the orchid tree Bauhinia variegata (Leguminosae; Cercidoideae) supports the allotetraploid origin hypothesis of Bauhinia.</title>
        <authorList>
            <person name="Zhong Y."/>
            <person name="Chen Y."/>
            <person name="Zheng D."/>
            <person name="Pang J."/>
            <person name="Liu Y."/>
            <person name="Luo S."/>
            <person name="Meng S."/>
            <person name="Qian L."/>
            <person name="Wei D."/>
            <person name="Dai S."/>
            <person name="Zhou R."/>
        </authorList>
    </citation>
    <scope>NUCLEOTIDE SEQUENCE [LARGE SCALE GENOMIC DNA]</scope>
    <source>
        <strain evidence="1">BV-YZ2020</strain>
    </source>
</reference>
<accession>A0ACB9Q6Q9</accession>
<evidence type="ECO:0000313" key="1">
    <source>
        <dbReference type="EMBL" id="KAI4356513.1"/>
    </source>
</evidence>
<organism evidence="1 2">
    <name type="scientific">Bauhinia variegata</name>
    <name type="common">Purple orchid tree</name>
    <name type="synonym">Phanera variegata</name>
    <dbReference type="NCBI Taxonomy" id="167791"/>
    <lineage>
        <taxon>Eukaryota</taxon>
        <taxon>Viridiplantae</taxon>
        <taxon>Streptophyta</taxon>
        <taxon>Embryophyta</taxon>
        <taxon>Tracheophyta</taxon>
        <taxon>Spermatophyta</taxon>
        <taxon>Magnoliopsida</taxon>
        <taxon>eudicotyledons</taxon>
        <taxon>Gunneridae</taxon>
        <taxon>Pentapetalae</taxon>
        <taxon>rosids</taxon>
        <taxon>fabids</taxon>
        <taxon>Fabales</taxon>
        <taxon>Fabaceae</taxon>
        <taxon>Cercidoideae</taxon>
        <taxon>Cercideae</taxon>
        <taxon>Bauhiniinae</taxon>
        <taxon>Bauhinia</taxon>
    </lineage>
</organism>
<name>A0ACB9Q6Q9_BAUVA</name>
<protein>
    <submittedName>
        <fullName evidence="1">Uncharacterized protein</fullName>
    </submittedName>
</protein>
<dbReference type="EMBL" id="CM039426">
    <property type="protein sequence ID" value="KAI4356513.1"/>
    <property type="molecule type" value="Genomic_DNA"/>
</dbReference>